<comment type="caution">
    <text evidence="1">The sequence shown here is derived from an EMBL/GenBank/DDBJ whole genome shotgun (WGS) entry which is preliminary data.</text>
</comment>
<evidence type="ECO:0000313" key="1">
    <source>
        <dbReference type="EMBL" id="MBV0924623.1"/>
    </source>
</evidence>
<keyword evidence="2" id="KW-1185">Reference proteome</keyword>
<dbReference type="AlphaFoldDB" id="A0A8J7YDQ0"/>
<dbReference type="Proteomes" id="UP000766550">
    <property type="component" value="Unassembled WGS sequence"/>
</dbReference>
<dbReference type="SUPFAM" id="SSF54909">
    <property type="entry name" value="Dimeric alpha+beta barrel"/>
    <property type="match status" value="1"/>
</dbReference>
<dbReference type="Gene3D" id="3.30.70.100">
    <property type="match status" value="1"/>
</dbReference>
<dbReference type="RefSeq" id="WP_162319180.1">
    <property type="nucleotide sequence ID" value="NZ_JAHQXF010000002.1"/>
</dbReference>
<sequence length="99" mass="11424">MAYILVRHDVENFDEWKPHFDDHDDFRVESGQQSYQLYRTESDPNALVMLFEFDTMANARSFAQSDDLREKMTEAGVQGEPEIAYLEQIAAKTGTEQSA</sequence>
<protein>
    <recommendedName>
        <fullName evidence="3">Cyclase</fullName>
    </recommendedName>
</protein>
<accession>A0A8J7YDQ0</accession>
<dbReference type="OrthoDB" id="8690at2157"/>
<evidence type="ECO:0008006" key="3">
    <source>
        <dbReference type="Google" id="ProtNLM"/>
    </source>
</evidence>
<gene>
    <name evidence="1" type="ORF">KTS45_10480</name>
</gene>
<dbReference type="EMBL" id="JAHQXF010000002">
    <property type="protein sequence ID" value="MBV0924623.1"/>
    <property type="molecule type" value="Genomic_DNA"/>
</dbReference>
<proteinExistence type="predicted"/>
<organism evidence="1 2">
    <name type="scientific">Haloarcula limicola</name>
    <dbReference type="NCBI Taxonomy" id="1429915"/>
    <lineage>
        <taxon>Archaea</taxon>
        <taxon>Methanobacteriati</taxon>
        <taxon>Methanobacteriota</taxon>
        <taxon>Stenosarchaea group</taxon>
        <taxon>Halobacteria</taxon>
        <taxon>Halobacteriales</taxon>
        <taxon>Haloarculaceae</taxon>
        <taxon>Haloarcula</taxon>
    </lineage>
</organism>
<name>A0A8J7YDQ0_9EURY</name>
<evidence type="ECO:0000313" key="2">
    <source>
        <dbReference type="Proteomes" id="UP000766550"/>
    </source>
</evidence>
<dbReference type="InterPro" id="IPR011008">
    <property type="entry name" value="Dimeric_a/b-barrel"/>
</dbReference>
<reference evidence="1 2" key="1">
    <citation type="submission" date="2021-06" db="EMBL/GenBank/DDBJ databases">
        <title>New haloarchaea isolates fom saline soil.</title>
        <authorList>
            <person name="Duran-Viseras A."/>
            <person name="Sanchez-Porro C.S."/>
            <person name="Ventosa A."/>
        </authorList>
    </citation>
    <scope>NUCLEOTIDE SEQUENCE [LARGE SCALE GENOMIC DNA]</scope>
    <source>
        <strain evidence="1 2">JCM 183640</strain>
    </source>
</reference>